<protein>
    <recommendedName>
        <fullName evidence="2">Bifunctional inhibitor/plant lipid transfer protein/seed storage helical domain-containing protein</fullName>
    </recommendedName>
</protein>
<dbReference type="Pfam" id="PF14368">
    <property type="entry name" value="LTP_2"/>
    <property type="match status" value="1"/>
</dbReference>
<dbReference type="OMA" id="CNIANAP"/>
<evidence type="ECO:0000313" key="3">
    <source>
        <dbReference type="EMBL" id="CDO97873.1"/>
    </source>
</evidence>
<dbReference type="InterPro" id="IPR036312">
    <property type="entry name" value="Bifun_inhib/LTP/seed_sf"/>
</dbReference>
<dbReference type="InterPro" id="IPR039265">
    <property type="entry name" value="DIR1-like"/>
</dbReference>
<organism evidence="3 4">
    <name type="scientific">Coffea canephora</name>
    <name type="common">Robusta coffee</name>
    <dbReference type="NCBI Taxonomy" id="49390"/>
    <lineage>
        <taxon>Eukaryota</taxon>
        <taxon>Viridiplantae</taxon>
        <taxon>Streptophyta</taxon>
        <taxon>Embryophyta</taxon>
        <taxon>Tracheophyta</taxon>
        <taxon>Spermatophyta</taxon>
        <taxon>Magnoliopsida</taxon>
        <taxon>eudicotyledons</taxon>
        <taxon>Gunneridae</taxon>
        <taxon>Pentapetalae</taxon>
        <taxon>asterids</taxon>
        <taxon>lamiids</taxon>
        <taxon>Gentianales</taxon>
        <taxon>Rubiaceae</taxon>
        <taxon>Ixoroideae</taxon>
        <taxon>Gardenieae complex</taxon>
        <taxon>Bertiereae - Coffeeae clade</taxon>
        <taxon>Coffeeae</taxon>
        <taxon>Coffea</taxon>
    </lineage>
</organism>
<dbReference type="STRING" id="49390.A0A068TR77"/>
<dbReference type="Gramene" id="CDO97873">
    <property type="protein sequence ID" value="CDO97873"/>
    <property type="gene ID" value="GSCOC_T00021809001"/>
</dbReference>
<dbReference type="PANTHER" id="PTHR33122:SF63">
    <property type="entry name" value="BIFUNCTIONAL INHIBITOR_PLANT LIPID TRANSFER PROTEIN_SEED STORAGE HELICAL DOMAIN-CONTAINING PROTEIN"/>
    <property type="match status" value="1"/>
</dbReference>
<dbReference type="PhylomeDB" id="A0A068TR77"/>
<keyword evidence="1" id="KW-0732">Signal</keyword>
<dbReference type="GO" id="GO:0009627">
    <property type="term" value="P:systemic acquired resistance"/>
    <property type="evidence" value="ECO:0007669"/>
    <property type="project" value="InterPro"/>
</dbReference>
<proteinExistence type="predicted"/>
<sequence length="104" mass="11179">MEMKPYQNIFVLVLFLVAFASNVVVMHGQTICKMSAQELMSCKPAVTPPEPSDPSSACCAALKHADVACLCSFKSSSWLPSLGIDPNLATQLPEKCKLPHPANC</sequence>
<dbReference type="FunCoup" id="A0A068TR77">
    <property type="interactions" value="247"/>
</dbReference>
<dbReference type="SMART" id="SM00499">
    <property type="entry name" value="AAI"/>
    <property type="match status" value="1"/>
</dbReference>
<reference evidence="4" key="1">
    <citation type="journal article" date="2014" name="Science">
        <title>The coffee genome provides insight into the convergent evolution of caffeine biosynthesis.</title>
        <authorList>
            <person name="Denoeud F."/>
            <person name="Carretero-Paulet L."/>
            <person name="Dereeper A."/>
            <person name="Droc G."/>
            <person name="Guyot R."/>
            <person name="Pietrella M."/>
            <person name="Zheng C."/>
            <person name="Alberti A."/>
            <person name="Anthony F."/>
            <person name="Aprea G."/>
            <person name="Aury J.M."/>
            <person name="Bento P."/>
            <person name="Bernard M."/>
            <person name="Bocs S."/>
            <person name="Campa C."/>
            <person name="Cenci A."/>
            <person name="Combes M.C."/>
            <person name="Crouzillat D."/>
            <person name="Da Silva C."/>
            <person name="Daddiego L."/>
            <person name="De Bellis F."/>
            <person name="Dussert S."/>
            <person name="Garsmeur O."/>
            <person name="Gayraud T."/>
            <person name="Guignon V."/>
            <person name="Jahn K."/>
            <person name="Jamilloux V."/>
            <person name="Joet T."/>
            <person name="Labadie K."/>
            <person name="Lan T."/>
            <person name="Leclercq J."/>
            <person name="Lepelley M."/>
            <person name="Leroy T."/>
            <person name="Li L.T."/>
            <person name="Librado P."/>
            <person name="Lopez L."/>
            <person name="Munoz A."/>
            <person name="Noel B."/>
            <person name="Pallavicini A."/>
            <person name="Perrotta G."/>
            <person name="Poncet V."/>
            <person name="Pot D."/>
            <person name="Priyono X."/>
            <person name="Rigoreau M."/>
            <person name="Rouard M."/>
            <person name="Rozas J."/>
            <person name="Tranchant-Dubreuil C."/>
            <person name="VanBuren R."/>
            <person name="Zhang Q."/>
            <person name="Andrade A.C."/>
            <person name="Argout X."/>
            <person name="Bertrand B."/>
            <person name="de Kochko A."/>
            <person name="Graziosi G."/>
            <person name="Henry R.J."/>
            <person name="Jayarama X."/>
            <person name="Ming R."/>
            <person name="Nagai C."/>
            <person name="Rounsley S."/>
            <person name="Sankoff D."/>
            <person name="Giuliano G."/>
            <person name="Albert V.A."/>
            <person name="Wincker P."/>
            <person name="Lashermes P."/>
        </authorList>
    </citation>
    <scope>NUCLEOTIDE SEQUENCE [LARGE SCALE GENOMIC DNA]</scope>
    <source>
        <strain evidence="4">cv. DH200-94</strain>
    </source>
</reference>
<dbReference type="GO" id="GO:0005504">
    <property type="term" value="F:fatty acid binding"/>
    <property type="evidence" value="ECO:0007669"/>
    <property type="project" value="InterPro"/>
</dbReference>
<feature type="domain" description="Bifunctional inhibitor/plant lipid transfer protein/seed storage helical" evidence="2">
    <location>
        <begin position="32"/>
        <end position="104"/>
    </location>
</feature>
<dbReference type="InterPro" id="IPR016140">
    <property type="entry name" value="Bifunc_inhib/LTP/seed_store"/>
</dbReference>
<dbReference type="InterPro" id="IPR044741">
    <property type="entry name" value="NsLTP-like"/>
</dbReference>
<dbReference type="EMBL" id="HG739086">
    <property type="protein sequence ID" value="CDO97873.1"/>
    <property type="molecule type" value="Genomic_DNA"/>
</dbReference>
<keyword evidence="4" id="KW-1185">Reference proteome</keyword>
<gene>
    <name evidence="3" type="ORF">GSCOC_T00021809001</name>
</gene>
<accession>A0A068TR77</accession>
<dbReference type="AlphaFoldDB" id="A0A068TR77"/>
<evidence type="ECO:0000313" key="4">
    <source>
        <dbReference type="Proteomes" id="UP000295252"/>
    </source>
</evidence>
<dbReference type="SUPFAM" id="SSF47699">
    <property type="entry name" value="Bifunctional inhibitor/lipid-transfer protein/seed storage 2S albumin"/>
    <property type="match status" value="1"/>
</dbReference>
<dbReference type="OrthoDB" id="643149at2759"/>
<evidence type="ECO:0000256" key="1">
    <source>
        <dbReference type="SAM" id="SignalP"/>
    </source>
</evidence>
<name>A0A068TR77_COFCA</name>
<dbReference type="CDD" id="cd04660">
    <property type="entry name" value="nsLTP_like"/>
    <property type="match status" value="1"/>
</dbReference>
<dbReference type="Gene3D" id="1.10.110.10">
    <property type="entry name" value="Plant lipid-transfer and hydrophobic proteins"/>
    <property type="match status" value="1"/>
</dbReference>
<feature type="signal peptide" evidence="1">
    <location>
        <begin position="1"/>
        <end position="28"/>
    </location>
</feature>
<dbReference type="Proteomes" id="UP000295252">
    <property type="component" value="Chromosome VI"/>
</dbReference>
<dbReference type="PANTHER" id="PTHR33122">
    <property type="entry name" value="LIPID BINDING PROTEIN-RELATED"/>
    <property type="match status" value="1"/>
</dbReference>
<evidence type="ECO:0000259" key="2">
    <source>
        <dbReference type="SMART" id="SM00499"/>
    </source>
</evidence>
<dbReference type="InParanoid" id="A0A068TR77"/>
<feature type="chain" id="PRO_5001654224" description="Bifunctional inhibitor/plant lipid transfer protein/seed storage helical domain-containing protein" evidence="1">
    <location>
        <begin position="29"/>
        <end position="104"/>
    </location>
</feature>